<keyword evidence="1" id="KW-1133">Transmembrane helix</keyword>
<keyword evidence="1" id="KW-0812">Transmembrane</keyword>
<dbReference type="GO" id="GO:0004842">
    <property type="term" value="F:ubiquitin-protein transferase activity"/>
    <property type="evidence" value="ECO:0007669"/>
    <property type="project" value="TreeGrafter"/>
</dbReference>
<dbReference type="Gramene" id="RZC68681">
    <property type="protein sequence ID" value="RZC68681"/>
    <property type="gene ID" value="C5167_032584"/>
</dbReference>
<evidence type="ECO:0000256" key="1">
    <source>
        <dbReference type="SAM" id="Phobius"/>
    </source>
</evidence>
<dbReference type="GO" id="GO:0005634">
    <property type="term" value="C:nucleus"/>
    <property type="evidence" value="ECO:0007669"/>
    <property type="project" value="TreeGrafter"/>
</dbReference>
<accession>A0A4Y7K8Z2</accession>
<dbReference type="PANTHER" id="PTHR45751:SF11">
    <property type="entry name" value="COPINE FAMILY PROTEIN 2"/>
    <property type="match status" value="1"/>
</dbReference>
<evidence type="ECO:0000313" key="3">
    <source>
        <dbReference type="EMBL" id="RZC68681.1"/>
    </source>
</evidence>
<gene>
    <name evidence="3" type="ORF">C5167_032584</name>
</gene>
<dbReference type="InterPro" id="IPR010734">
    <property type="entry name" value="Copine_C"/>
</dbReference>
<dbReference type="EMBL" id="CM010721">
    <property type="protein sequence ID" value="RZC68681.1"/>
    <property type="molecule type" value="Genomic_DNA"/>
</dbReference>
<organism evidence="3 4">
    <name type="scientific">Papaver somniferum</name>
    <name type="common">Opium poppy</name>
    <dbReference type="NCBI Taxonomy" id="3469"/>
    <lineage>
        <taxon>Eukaryota</taxon>
        <taxon>Viridiplantae</taxon>
        <taxon>Streptophyta</taxon>
        <taxon>Embryophyta</taxon>
        <taxon>Tracheophyta</taxon>
        <taxon>Spermatophyta</taxon>
        <taxon>Magnoliopsida</taxon>
        <taxon>Ranunculales</taxon>
        <taxon>Papaveraceae</taxon>
        <taxon>Papaveroideae</taxon>
        <taxon>Papaver</taxon>
    </lineage>
</organism>
<reference evidence="3 4" key="1">
    <citation type="journal article" date="2018" name="Science">
        <title>The opium poppy genome and morphinan production.</title>
        <authorList>
            <person name="Guo L."/>
            <person name="Winzer T."/>
            <person name="Yang X."/>
            <person name="Li Y."/>
            <person name="Ning Z."/>
            <person name="He Z."/>
            <person name="Teodor R."/>
            <person name="Lu Y."/>
            <person name="Bowser T.A."/>
            <person name="Graham I.A."/>
            <person name="Ye K."/>
        </authorList>
    </citation>
    <scope>NUCLEOTIDE SEQUENCE [LARGE SCALE GENOMIC DNA]</scope>
    <source>
        <strain evidence="4">cv. HN1</strain>
        <tissue evidence="3">Leaves</tissue>
    </source>
</reference>
<dbReference type="PANTHER" id="PTHR45751">
    <property type="entry name" value="COPINE FAMILY PROTEIN 1"/>
    <property type="match status" value="1"/>
</dbReference>
<dbReference type="Pfam" id="PF07002">
    <property type="entry name" value="Copine"/>
    <property type="match status" value="1"/>
</dbReference>
<name>A0A4Y7K8Z2_PAPSO</name>
<dbReference type="InterPro" id="IPR052079">
    <property type="entry name" value="E3_ligase/Copine_domain"/>
</dbReference>
<feature type="domain" description="Copine C-terminal" evidence="2">
    <location>
        <begin position="146"/>
        <end position="302"/>
    </location>
</feature>
<dbReference type="Proteomes" id="UP000316621">
    <property type="component" value="Chromosome 7"/>
</dbReference>
<evidence type="ECO:0000313" key="4">
    <source>
        <dbReference type="Proteomes" id="UP000316621"/>
    </source>
</evidence>
<keyword evidence="1" id="KW-0472">Membrane</keyword>
<keyword evidence="4" id="KW-1185">Reference proteome</keyword>
<feature type="transmembrane region" description="Helical" evidence="1">
    <location>
        <begin position="105"/>
        <end position="135"/>
    </location>
</feature>
<protein>
    <recommendedName>
        <fullName evidence="2">Copine C-terminal domain-containing protein</fullName>
    </recommendedName>
</protein>
<sequence length="331" mass="36720">MALACCVPGSESAICLLHKSRSLNDVSGALREILGRQTIKLIFGICFNRRQGRTVTENNFHFIDVHNKNKNNYEKVIGIVGTTLNNINGARQSIYVFGFGDGIEFLVNLICASVICFSCVLLNLVVHIIFFLSALTNHTDLLKFITEPCNGVEEAISEYRRFAMAARSTERVSYGPIIRKATYMASQNRDQHHVLVIVASEPVTRSFDTKHGKLSPDEEDTHKAIKDAKMFRLSIILVGIGETNASMKNGLGNSDCCSHNNFTFVDYTQIMKNTPVIGRDKETDFCLAVIENLPGQIRQGIERPARANVTAAEVLPSIVYIPPLIDNLAQQ</sequence>
<dbReference type="GO" id="GO:0016567">
    <property type="term" value="P:protein ubiquitination"/>
    <property type="evidence" value="ECO:0007669"/>
    <property type="project" value="TreeGrafter"/>
</dbReference>
<dbReference type="AlphaFoldDB" id="A0A4Y7K8Z2"/>
<evidence type="ECO:0000259" key="2">
    <source>
        <dbReference type="Pfam" id="PF07002"/>
    </source>
</evidence>
<proteinExistence type="predicted"/>